<dbReference type="EMBL" id="OV725077">
    <property type="protein sequence ID" value="CAH1390355.1"/>
    <property type="molecule type" value="Genomic_DNA"/>
</dbReference>
<proteinExistence type="predicted"/>
<keyword evidence="3" id="KW-1185">Reference proteome</keyword>
<protein>
    <submittedName>
        <fullName evidence="2">Uncharacterized protein</fullName>
    </submittedName>
</protein>
<evidence type="ECO:0000313" key="2">
    <source>
        <dbReference type="EMBL" id="CAH1390355.1"/>
    </source>
</evidence>
<sequence>MEPQIGCLAITATSRILRSTLLWSWAGQSGSGSNKETISGEAVGPVCTQCDAEFRRYLELAEHCKLCFLGEDGGKTDEASRRDAENNNSLKEEEQMVFPFGSPDTSTTRTGCASIHPLPASTPTDDAAQPDTAIATATANQKAEGHYQTTNDEKQRSNTSHRQTGIAARINTNSTTSIHCVVLALPAYLPSAPLHFLIVRFFHHHLPRSSAFPD</sequence>
<gene>
    <name evidence="2" type="ORF">NEZAVI_LOCUS1573</name>
</gene>
<name>A0A9P0E5G3_NEZVI</name>
<accession>A0A9P0E5G3</accession>
<feature type="region of interest" description="Disordered" evidence="1">
    <location>
        <begin position="138"/>
        <end position="163"/>
    </location>
</feature>
<evidence type="ECO:0000313" key="3">
    <source>
        <dbReference type="Proteomes" id="UP001152798"/>
    </source>
</evidence>
<evidence type="ECO:0000256" key="1">
    <source>
        <dbReference type="SAM" id="MobiDB-lite"/>
    </source>
</evidence>
<dbReference type="Proteomes" id="UP001152798">
    <property type="component" value="Chromosome 1"/>
</dbReference>
<reference evidence="2" key="1">
    <citation type="submission" date="2022-01" db="EMBL/GenBank/DDBJ databases">
        <authorList>
            <person name="King R."/>
        </authorList>
    </citation>
    <scope>NUCLEOTIDE SEQUENCE</scope>
</reference>
<dbReference type="AlphaFoldDB" id="A0A9P0E5G3"/>
<organism evidence="2 3">
    <name type="scientific">Nezara viridula</name>
    <name type="common">Southern green stink bug</name>
    <name type="synonym">Cimex viridulus</name>
    <dbReference type="NCBI Taxonomy" id="85310"/>
    <lineage>
        <taxon>Eukaryota</taxon>
        <taxon>Metazoa</taxon>
        <taxon>Ecdysozoa</taxon>
        <taxon>Arthropoda</taxon>
        <taxon>Hexapoda</taxon>
        <taxon>Insecta</taxon>
        <taxon>Pterygota</taxon>
        <taxon>Neoptera</taxon>
        <taxon>Paraneoptera</taxon>
        <taxon>Hemiptera</taxon>
        <taxon>Heteroptera</taxon>
        <taxon>Panheteroptera</taxon>
        <taxon>Pentatomomorpha</taxon>
        <taxon>Pentatomoidea</taxon>
        <taxon>Pentatomidae</taxon>
        <taxon>Pentatominae</taxon>
        <taxon>Nezara</taxon>
    </lineage>
</organism>